<evidence type="ECO:0000313" key="7">
    <source>
        <dbReference type="EMBL" id="AKU90243.1"/>
    </source>
</evidence>
<protein>
    <submittedName>
        <fullName evidence="7">Uncharacterized protein</fullName>
    </submittedName>
</protein>
<feature type="transmembrane region" description="Helical" evidence="6">
    <location>
        <begin position="36"/>
        <end position="56"/>
    </location>
</feature>
<dbReference type="GO" id="GO:0005886">
    <property type="term" value="C:plasma membrane"/>
    <property type="evidence" value="ECO:0007669"/>
    <property type="project" value="UniProtKB-SubCell"/>
</dbReference>
<name>A0A0K1P9N8_9BACT</name>
<keyword evidence="4 6" id="KW-1133">Transmembrane helix</keyword>
<evidence type="ECO:0000256" key="2">
    <source>
        <dbReference type="ARBA" id="ARBA00022475"/>
    </source>
</evidence>
<accession>A0A0K1P9N8</accession>
<evidence type="ECO:0000256" key="6">
    <source>
        <dbReference type="SAM" id="Phobius"/>
    </source>
</evidence>
<evidence type="ECO:0000313" key="8">
    <source>
        <dbReference type="Proteomes" id="UP000055590"/>
    </source>
</evidence>
<dbReference type="AlphaFoldDB" id="A0A0K1P9N8"/>
<keyword evidence="2" id="KW-1003">Cell membrane</keyword>
<feature type="transmembrane region" description="Helical" evidence="6">
    <location>
        <begin position="68"/>
        <end position="89"/>
    </location>
</feature>
<keyword evidence="3 6" id="KW-0812">Transmembrane</keyword>
<gene>
    <name evidence="7" type="ORF">AKJ08_0630</name>
</gene>
<evidence type="ECO:0000256" key="5">
    <source>
        <dbReference type="ARBA" id="ARBA00023136"/>
    </source>
</evidence>
<evidence type="ECO:0000256" key="3">
    <source>
        <dbReference type="ARBA" id="ARBA00022692"/>
    </source>
</evidence>
<dbReference type="Proteomes" id="UP000055590">
    <property type="component" value="Chromosome"/>
</dbReference>
<dbReference type="Pfam" id="PF03626">
    <property type="entry name" value="COX4_pro"/>
    <property type="match status" value="1"/>
</dbReference>
<feature type="transmembrane region" description="Helical" evidence="6">
    <location>
        <begin position="7"/>
        <end position="30"/>
    </location>
</feature>
<keyword evidence="5 6" id="KW-0472">Membrane</keyword>
<proteinExistence type="predicted"/>
<dbReference type="InterPro" id="IPR005171">
    <property type="entry name" value="Cyt_c_oxidase_su4_prok"/>
</dbReference>
<dbReference type="STRING" id="1391653.AKJ08_0630"/>
<dbReference type="RefSeq" id="WP_050724717.1">
    <property type="nucleotide sequence ID" value="NZ_CP012332.1"/>
</dbReference>
<reference evidence="7 8" key="1">
    <citation type="submission" date="2015-08" db="EMBL/GenBank/DDBJ databases">
        <authorList>
            <person name="Babu N.S."/>
            <person name="Beckwith C.J."/>
            <person name="Beseler K.G."/>
            <person name="Brison A."/>
            <person name="Carone J.V."/>
            <person name="Caskin T.P."/>
            <person name="Diamond M."/>
            <person name="Durham M.E."/>
            <person name="Foxe J.M."/>
            <person name="Go M."/>
            <person name="Henderson B.A."/>
            <person name="Jones I.B."/>
            <person name="McGettigan J.A."/>
            <person name="Micheletti S.J."/>
            <person name="Nasrallah M.E."/>
            <person name="Ortiz D."/>
            <person name="Piller C.R."/>
            <person name="Privatt S.R."/>
            <person name="Schneider S.L."/>
            <person name="Sharp S."/>
            <person name="Smith T.C."/>
            <person name="Stanton J.D."/>
            <person name="Ullery H.E."/>
            <person name="Wilson R.J."/>
            <person name="Serrano M.G."/>
            <person name="Buck G."/>
            <person name="Lee V."/>
            <person name="Wang Y."/>
            <person name="Carvalho R."/>
            <person name="Voegtly L."/>
            <person name="Shi R."/>
            <person name="Duckworth R."/>
            <person name="Johnson A."/>
            <person name="Loviza R."/>
            <person name="Walstead R."/>
            <person name="Shah Z."/>
            <person name="Kiflezghi M."/>
            <person name="Wade K."/>
            <person name="Ball S.L."/>
            <person name="Bradley K.W."/>
            <person name="Asai D.J."/>
            <person name="Bowman C.A."/>
            <person name="Russell D.A."/>
            <person name="Pope W.H."/>
            <person name="Jacobs-Sera D."/>
            <person name="Hendrix R.W."/>
            <person name="Hatfull G.F."/>
        </authorList>
    </citation>
    <scope>NUCLEOTIDE SEQUENCE [LARGE SCALE GENOMIC DNA]</scope>
    <source>
        <strain evidence="7 8">DSM 27710</strain>
    </source>
</reference>
<organism evidence="7 8">
    <name type="scientific">Vulgatibacter incomptus</name>
    <dbReference type="NCBI Taxonomy" id="1391653"/>
    <lineage>
        <taxon>Bacteria</taxon>
        <taxon>Pseudomonadati</taxon>
        <taxon>Myxococcota</taxon>
        <taxon>Myxococcia</taxon>
        <taxon>Myxococcales</taxon>
        <taxon>Cystobacterineae</taxon>
        <taxon>Vulgatibacteraceae</taxon>
        <taxon>Vulgatibacter</taxon>
    </lineage>
</organism>
<dbReference type="KEGG" id="vin:AKJ08_0630"/>
<dbReference type="EMBL" id="CP012332">
    <property type="protein sequence ID" value="AKU90243.1"/>
    <property type="molecule type" value="Genomic_DNA"/>
</dbReference>
<sequence>MTAKPVSLWLFPAIGAVLYLLIILSFVLSYVEMGPWATPIALIIAGIQAVLVAYVSMELYESRFSVKMLAIIAPLFVALLVTLAAVDIATRAPQPMLVPVPVRTGLPGTHPNPMQGVPGPPVHIP</sequence>
<keyword evidence="8" id="KW-1185">Reference proteome</keyword>
<comment type="subcellular location">
    <subcellularLocation>
        <location evidence="1">Cell membrane</location>
        <topology evidence="1">Multi-pass membrane protein</topology>
    </subcellularLocation>
</comment>
<evidence type="ECO:0000256" key="1">
    <source>
        <dbReference type="ARBA" id="ARBA00004651"/>
    </source>
</evidence>
<evidence type="ECO:0000256" key="4">
    <source>
        <dbReference type="ARBA" id="ARBA00022989"/>
    </source>
</evidence>